<gene>
    <name evidence="1" type="ORF">IWA51_09280</name>
</gene>
<dbReference type="KEGG" id="tper:IWA51_09280"/>
<keyword evidence="2" id="KW-1185">Reference proteome</keyword>
<protein>
    <submittedName>
        <fullName evidence="1">Uncharacterized protein</fullName>
    </submittedName>
</protein>
<reference evidence="1 2" key="1">
    <citation type="submission" date="2020-11" db="EMBL/GenBank/DDBJ databases">
        <title>Treponema Peruensis nv. sp., first commensal Treponema isolated from human feces.</title>
        <authorList>
            <person name="Belkhou C."/>
            <person name="Raes J."/>
        </authorList>
    </citation>
    <scope>NUCLEOTIDE SEQUENCE [LARGE SCALE GENOMIC DNA]</scope>
    <source>
        <strain evidence="1 2">RCC2812</strain>
    </source>
</reference>
<dbReference type="RefSeq" id="WP_198442199.1">
    <property type="nucleotide sequence ID" value="NZ_CBCSHE010000001.1"/>
</dbReference>
<organism evidence="1 2">
    <name type="scientific">Treponema peruense</name>
    <dbReference type="NCBI Taxonomy" id="2787628"/>
    <lineage>
        <taxon>Bacteria</taxon>
        <taxon>Pseudomonadati</taxon>
        <taxon>Spirochaetota</taxon>
        <taxon>Spirochaetia</taxon>
        <taxon>Spirochaetales</taxon>
        <taxon>Treponemataceae</taxon>
        <taxon>Treponema</taxon>
    </lineage>
</organism>
<evidence type="ECO:0000313" key="2">
    <source>
        <dbReference type="Proteomes" id="UP000595224"/>
    </source>
</evidence>
<name>A0A7T3RCF9_9SPIR</name>
<evidence type="ECO:0000313" key="1">
    <source>
        <dbReference type="EMBL" id="QQA00455.1"/>
    </source>
</evidence>
<dbReference type="AlphaFoldDB" id="A0A7T3RCF9"/>
<dbReference type="EMBL" id="CP064936">
    <property type="protein sequence ID" value="QQA00455.1"/>
    <property type="molecule type" value="Genomic_DNA"/>
</dbReference>
<proteinExistence type="predicted"/>
<accession>A0A7T3RCF9</accession>
<dbReference type="Proteomes" id="UP000595224">
    <property type="component" value="Chromosome"/>
</dbReference>
<sequence length="148" mass="17389">MKLHIFIFKNEAAEKNPVITVNPRVNKTEVTVCNDKFNFSQKDKYKIGTTSPNRLVYSLIFSSEILVHKKNEKKFELRIINKTDRKSNMFSNKCISVKLRKTEYPVKKTNDSIFENVDFVKKTLNLFFDIKSNSSTPHKKSDFRDCEK</sequence>